<keyword evidence="2" id="KW-1185">Reference proteome</keyword>
<reference evidence="1 2" key="1">
    <citation type="submission" date="2022-12" db="EMBL/GenBank/DDBJ databases">
        <title>Chromosome-scale assembly of the Ensete ventricosum genome.</title>
        <authorList>
            <person name="Dussert Y."/>
            <person name="Stocks J."/>
            <person name="Wendawek A."/>
            <person name="Woldeyes F."/>
            <person name="Nichols R.A."/>
            <person name="Borrell J.S."/>
        </authorList>
    </citation>
    <scope>NUCLEOTIDE SEQUENCE [LARGE SCALE GENOMIC DNA]</scope>
    <source>
        <strain evidence="2">cv. Maze</strain>
        <tissue evidence="1">Seeds</tissue>
    </source>
</reference>
<dbReference type="Proteomes" id="UP001222027">
    <property type="component" value="Unassembled WGS sequence"/>
</dbReference>
<accession>A0AAV8QQA7</accession>
<dbReference type="EMBL" id="JAQQAF010000006">
    <property type="protein sequence ID" value="KAJ8476934.1"/>
    <property type="molecule type" value="Genomic_DNA"/>
</dbReference>
<name>A0AAV8QQA7_ENSVE</name>
<dbReference type="AlphaFoldDB" id="A0AAV8QQA7"/>
<organism evidence="1 2">
    <name type="scientific">Ensete ventricosum</name>
    <name type="common">Abyssinian banana</name>
    <name type="synonym">Musa ensete</name>
    <dbReference type="NCBI Taxonomy" id="4639"/>
    <lineage>
        <taxon>Eukaryota</taxon>
        <taxon>Viridiplantae</taxon>
        <taxon>Streptophyta</taxon>
        <taxon>Embryophyta</taxon>
        <taxon>Tracheophyta</taxon>
        <taxon>Spermatophyta</taxon>
        <taxon>Magnoliopsida</taxon>
        <taxon>Liliopsida</taxon>
        <taxon>Zingiberales</taxon>
        <taxon>Musaceae</taxon>
        <taxon>Ensete</taxon>
    </lineage>
</organism>
<sequence>MVTIKRVPDRALHLPEGFRPARGLWPKLPRQLLLACIQISPLCLQRRRKPERAGITTVLRSEAGEGDKARFLETAAGG</sequence>
<proteinExistence type="predicted"/>
<evidence type="ECO:0000313" key="2">
    <source>
        <dbReference type="Proteomes" id="UP001222027"/>
    </source>
</evidence>
<evidence type="ECO:0000313" key="1">
    <source>
        <dbReference type="EMBL" id="KAJ8476934.1"/>
    </source>
</evidence>
<gene>
    <name evidence="1" type="ORF">OPV22_020661</name>
</gene>
<comment type="caution">
    <text evidence="1">The sequence shown here is derived from an EMBL/GenBank/DDBJ whole genome shotgun (WGS) entry which is preliminary data.</text>
</comment>
<protein>
    <submittedName>
        <fullName evidence="1">Uncharacterized protein</fullName>
    </submittedName>
</protein>